<dbReference type="Ensembl" id="ENSPKIT00000020937.1">
    <property type="protein sequence ID" value="ENSPKIP00000039924.1"/>
    <property type="gene ID" value="ENSPKIG00000017097.1"/>
</dbReference>
<dbReference type="Proteomes" id="UP000261540">
    <property type="component" value="Unplaced"/>
</dbReference>
<dbReference type="OrthoDB" id="10006326at2759"/>
<keyword evidence="11" id="KW-1185">Reference proteome</keyword>
<name>A0A3B3TAY7_9TELE</name>
<evidence type="ECO:0000313" key="11">
    <source>
        <dbReference type="Proteomes" id="UP000261540"/>
    </source>
</evidence>
<feature type="transmembrane region" description="Helical" evidence="8">
    <location>
        <begin position="96"/>
        <end position="121"/>
    </location>
</feature>
<dbReference type="STRING" id="1676925.ENSPKIP00000039924"/>
<reference evidence="10" key="1">
    <citation type="submission" date="2025-08" db="UniProtKB">
        <authorList>
            <consortium name="Ensembl"/>
        </authorList>
    </citation>
    <scope>IDENTIFICATION</scope>
</reference>
<dbReference type="InterPro" id="IPR008253">
    <property type="entry name" value="Marvel"/>
</dbReference>
<feature type="transmembrane region" description="Helical" evidence="8">
    <location>
        <begin position="21"/>
        <end position="45"/>
    </location>
</feature>
<keyword evidence="5 7" id="KW-0472">Membrane</keyword>
<feature type="domain" description="MARVEL" evidence="9">
    <location>
        <begin position="10"/>
        <end position="217"/>
    </location>
</feature>
<dbReference type="GeneTree" id="ENSGT01030000234637"/>
<evidence type="ECO:0000259" key="9">
    <source>
        <dbReference type="PROSITE" id="PS51225"/>
    </source>
</evidence>
<comment type="subcellular location">
    <subcellularLocation>
        <location evidence="1">Membrane</location>
        <topology evidence="1">Multi-pass membrane protein</topology>
    </subcellularLocation>
</comment>
<evidence type="ECO:0000256" key="8">
    <source>
        <dbReference type="SAM" id="Phobius"/>
    </source>
</evidence>
<evidence type="ECO:0000256" key="1">
    <source>
        <dbReference type="ARBA" id="ARBA00004141"/>
    </source>
</evidence>
<accession>A0A3B3TAY7</accession>
<proteinExistence type="inferred from homology"/>
<sequence>MSGLRLNLQAIKEPLGFIKALEWLTAIFAFASCGGYSGTSIVTLFCKDGKNETLKFAFSYPFRLSHTLLVKNNTSLCNVTVPETHLVGSSVSSSQFFVTVAVLNFFYCMAALVLYLGYMHVYRNSNFVPKMDFLMTTIFAVFWLTCTSAWAKGLQNLKYATGTVGIVATLAVCREEGVACEVTELASMRSLNVSVIFGFLGLILWVSNAWFVYKETRWHTMRYTAHPGQAPRSI</sequence>
<comment type="similarity">
    <text evidence="2">Belongs to the synaptophysin/synaptobrevin family.</text>
</comment>
<keyword evidence="6" id="KW-0325">Glycoprotein</keyword>
<evidence type="ECO:0000313" key="10">
    <source>
        <dbReference type="Ensembl" id="ENSPKIP00000039924.1"/>
    </source>
</evidence>
<dbReference type="PANTHER" id="PTHR10306">
    <property type="entry name" value="SYNAPTOPHYSIN"/>
    <property type="match status" value="1"/>
</dbReference>
<dbReference type="GO" id="GO:0030672">
    <property type="term" value="C:synaptic vesicle membrane"/>
    <property type="evidence" value="ECO:0007669"/>
    <property type="project" value="TreeGrafter"/>
</dbReference>
<feature type="transmembrane region" description="Helical" evidence="8">
    <location>
        <begin position="193"/>
        <end position="213"/>
    </location>
</feature>
<evidence type="ECO:0000256" key="6">
    <source>
        <dbReference type="ARBA" id="ARBA00023180"/>
    </source>
</evidence>
<dbReference type="AlphaFoldDB" id="A0A3B3TAY7"/>
<keyword evidence="4 8" id="KW-1133">Transmembrane helix</keyword>
<reference evidence="10" key="2">
    <citation type="submission" date="2025-09" db="UniProtKB">
        <authorList>
            <consortium name="Ensembl"/>
        </authorList>
    </citation>
    <scope>IDENTIFICATION</scope>
</reference>
<keyword evidence="3 7" id="KW-0812">Transmembrane</keyword>
<organism evidence="10 11">
    <name type="scientific">Paramormyrops kingsleyae</name>
    <dbReference type="NCBI Taxonomy" id="1676925"/>
    <lineage>
        <taxon>Eukaryota</taxon>
        <taxon>Metazoa</taxon>
        <taxon>Chordata</taxon>
        <taxon>Craniata</taxon>
        <taxon>Vertebrata</taxon>
        <taxon>Euteleostomi</taxon>
        <taxon>Actinopterygii</taxon>
        <taxon>Neopterygii</taxon>
        <taxon>Teleostei</taxon>
        <taxon>Osteoglossocephala</taxon>
        <taxon>Osteoglossomorpha</taxon>
        <taxon>Osteoglossiformes</taxon>
        <taxon>Mormyridae</taxon>
        <taxon>Paramormyrops</taxon>
    </lineage>
</organism>
<evidence type="ECO:0000256" key="5">
    <source>
        <dbReference type="ARBA" id="ARBA00023136"/>
    </source>
</evidence>
<evidence type="ECO:0000256" key="7">
    <source>
        <dbReference type="PROSITE-ProRule" id="PRU00581"/>
    </source>
</evidence>
<evidence type="ECO:0000256" key="2">
    <source>
        <dbReference type="ARBA" id="ARBA00006476"/>
    </source>
</evidence>
<dbReference type="PRINTS" id="PR00220">
    <property type="entry name" value="SYNAPTOPHYSN"/>
</dbReference>
<dbReference type="InterPro" id="IPR001285">
    <property type="entry name" value="Synaptophysin/porin"/>
</dbReference>
<feature type="transmembrane region" description="Helical" evidence="8">
    <location>
        <begin position="133"/>
        <end position="151"/>
    </location>
</feature>
<protein>
    <submittedName>
        <fullName evidence="10">Synaptophysin like 1</fullName>
    </submittedName>
</protein>
<dbReference type="PROSITE" id="PS51257">
    <property type="entry name" value="PROKAR_LIPOPROTEIN"/>
    <property type="match status" value="1"/>
</dbReference>
<evidence type="ECO:0000256" key="4">
    <source>
        <dbReference type="ARBA" id="ARBA00022989"/>
    </source>
</evidence>
<evidence type="ECO:0000256" key="3">
    <source>
        <dbReference type="ARBA" id="ARBA00022692"/>
    </source>
</evidence>
<dbReference type="Pfam" id="PF01284">
    <property type="entry name" value="MARVEL"/>
    <property type="match status" value="1"/>
</dbReference>
<dbReference type="PANTHER" id="PTHR10306:SF33">
    <property type="entry name" value="SYNAPTOPHYSIN-LIKE 1"/>
    <property type="match status" value="1"/>
</dbReference>
<dbReference type="PROSITE" id="PS51225">
    <property type="entry name" value="MARVEL"/>
    <property type="match status" value="1"/>
</dbReference>